<protein>
    <submittedName>
        <fullName evidence="2">Cobalt-precorrin 5A hydrolase</fullName>
    </submittedName>
</protein>
<reference evidence="2 3" key="1">
    <citation type="submission" date="2016-10" db="EMBL/GenBank/DDBJ databases">
        <authorList>
            <person name="de Groot N.N."/>
        </authorList>
    </citation>
    <scope>NUCLEOTIDE SEQUENCE [LARGE SCALE GENOMIC DNA]</scope>
    <source>
        <strain evidence="2 3">DSM 27842</strain>
    </source>
</reference>
<feature type="domain" description="CobE/GbiG C-terminal" evidence="1">
    <location>
        <begin position="2"/>
        <end position="117"/>
    </location>
</feature>
<dbReference type="InterPro" id="IPR036518">
    <property type="entry name" value="CobE/GbiG_C_sf"/>
</dbReference>
<dbReference type="AlphaFoldDB" id="A0A1H8Q6A6"/>
<proteinExistence type="predicted"/>
<dbReference type="Proteomes" id="UP000198893">
    <property type="component" value="Unassembled WGS sequence"/>
</dbReference>
<keyword evidence="3" id="KW-1185">Reference proteome</keyword>
<dbReference type="EMBL" id="FODS01000006">
    <property type="protein sequence ID" value="SEO49447.1"/>
    <property type="molecule type" value="Genomic_DNA"/>
</dbReference>
<evidence type="ECO:0000313" key="2">
    <source>
        <dbReference type="EMBL" id="SEO49447.1"/>
    </source>
</evidence>
<keyword evidence="2" id="KW-0378">Hydrolase</keyword>
<dbReference type="GO" id="GO:0016787">
    <property type="term" value="F:hydrolase activity"/>
    <property type="evidence" value="ECO:0007669"/>
    <property type="project" value="UniProtKB-KW"/>
</dbReference>
<name>A0A1H8Q6A6_9RHOB</name>
<dbReference type="Pfam" id="PF01890">
    <property type="entry name" value="CbiG_C"/>
    <property type="match status" value="1"/>
</dbReference>
<accession>A0A1H8Q6A6</accession>
<dbReference type="STRING" id="569882.SAMN04490248_10617"/>
<gene>
    <name evidence="2" type="ORF">SAMN04490248_10617</name>
</gene>
<dbReference type="Gene3D" id="3.30.420.180">
    <property type="entry name" value="CobE/GbiG C-terminal domain"/>
    <property type="match status" value="1"/>
</dbReference>
<dbReference type="InterPro" id="IPR002750">
    <property type="entry name" value="CobE/GbiG_C"/>
</dbReference>
<organism evidence="2 3">
    <name type="scientific">Salinihabitans flavidus</name>
    <dbReference type="NCBI Taxonomy" id="569882"/>
    <lineage>
        <taxon>Bacteria</taxon>
        <taxon>Pseudomonadati</taxon>
        <taxon>Pseudomonadota</taxon>
        <taxon>Alphaproteobacteria</taxon>
        <taxon>Rhodobacterales</taxon>
        <taxon>Roseobacteraceae</taxon>
        <taxon>Salinihabitans</taxon>
    </lineage>
</organism>
<sequence>MIVAGFGYRAAATAESLRDALTRASDGRRVDRLAAPRDKAAAPCLTALACELGLSVLPIDADTLLRPDTPTQAPRVLQARGTGSVAEASALAGAGPGARLLCQRQISCDRLATCALAEGETP</sequence>
<dbReference type="OrthoDB" id="7475241at2"/>
<dbReference type="SUPFAM" id="SSF159664">
    <property type="entry name" value="CobE/GbiG C-terminal domain-like"/>
    <property type="match status" value="1"/>
</dbReference>
<evidence type="ECO:0000313" key="3">
    <source>
        <dbReference type="Proteomes" id="UP000198893"/>
    </source>
</evidence>
<evidence type="ECO:0000259" key="1">
    <source>
        <dbReference type="Pfam" id="PF01890"/>
    </source>
</evidence>
<dbReference type="GO" id="GO:0009236">
    <property type="term" value="P:cobalamin biosynthetic process"/>
    <property type="evidence" value="ECO:0007669"/>
    <property type="project" value="InterPro"/>
</dbReference>